<dbReference type="Pfam" id="PF22562">
    <property type="entry name" value="UBA_7"/>
    <property type="match status" value="1"/>
</dbReference>
<evidence type="ECO:0000256" key="9">
    <source>
        <dbReference type="ARBA" id="ARBA00052011"/>
    </source>
</evidence>
<evidence type="ECO:0000256" key="10">
    <source>
        <dbReference type="ARBA" id="ARBA00074288"/>
    </source>
</evidence>
<comment type="subcellular location">
    <subcellularLocation>
        <location evidence="2">Cytoplasm</location>
        <location evidence="2">Cytosol</location>
    </subcellularLocation>
    <subcellularLocation>
        <location evidence="1">Nucleus</location>
    </subcellularLocation>
</comment>
<keyword evidence="5" id="KW-0378">Hydrolase</keyword>
<evidence type="ECO:0000256" key="6">
    <source>
        <dbReference type="ARBA" id="ARBA00023242"/>
    </source>
</evidence>
<evidence type="ECO:0000256" key="7">
    <source>
        <dbReference type="ARBA" id="ARBA00050567"/>
    </source>
</evidence>
<dbReference type="GO" id="GO:0005634">
    <property type="term" value="C:nucleus"/>
    <property type="evidence" value="ECO:0007669"/>
    <property type="project" value="UniProtKB-SubCell"/>
</dbReference>
<evidence type="ECO:0000256" key="4">
    <source>
        <dbReference type="ARBA" id="ARBA00022490"/>
    </source>
</evidence>
<feature type="domain" description="UBA" evidence="13">
    <location>
        <begin position="14"/>
        <end position="58"/>
    </location>
</feature>
<dbReference type="InterPro" id="IPR009097">
    <property type="entry name" value="Cyclic_Pdiesterase"/>
</dbReference>
<dbReference type="SMART" id="SM00326">
    <property type="entry name" value="SH3"/>
    <property type="match status" value="1"/>
</dbReference>
<evidence type="ECO:0000256" key="11">
    <source>
        <dbReference type="PROSITE-ProRule" id="PRU00192"/>
    </source>
</evidence>
<sequence>MAALPPRKNPTPTKISKQHLTPLQILLQMGFPKHRAEKALAATGNRGVQLASDWLLAHVNDPFLDECAPREYILYACPTGPFLQQLENFWAQSRETCGWNGAHNFTPHITLVSFFKAPDECAPQLSKALKELMNLPGARIDRPIGLELYTSPNFMGFFVAEDDANYLKRLALQYVKEVSHSTISLEPHVKSLHLTLAYQFPPGQFNALKALVENLDASCTDANWELRLYSRDPRLVSKQVHKVLYPHTPRETDELELRIGDYIYLNSEAIQASSDGWVEGISWLTGTTGYLPENYTERTAESDAWTMHRTVPLCDARVPDELSDMVDGVVMPAASSPNVAQETNDTGTLGEFRVSLLHVC</sequence>
<evidence type="ECO:0000256" key="2">
    <source>
        <dbReference type="ARBA" id="ARBA00004514"/>
    </source>
</evidence>
<keyword evidence="5" id="KW-0904">Protein phosphatase</keyword>
<dbReference type="GO" id="GO:0005829">
    <property type="term" value="C:cytosol"/>
    <property type="evidence" value="ECO:0007669"/>
    <property type="project" value="UniProtKB-SubCell"/>
</dbReference>
<comment type="catalytic activity">
    <reaction evidence="7">
        <text>20-hydroxyecdysone 22-phosphate + H2O = 20-hydroxyecdysone + phosphate</text>
        <dbReference type="Rhea" id="RHEA:63580"/>
        <dbReference type="ChEBI" id="CHEBI:15377"/>
        <dbReference type="ChEBI" id="CHEBI:16587"/>
        <dbReference type="ChEBI" id="CHEBI:43474"/>
        <dbReference type="ChEBI" id="CHEBI:147382"/>
    </reaction>
</comment>
<keyword evidence="15" id="KW-1185">Reference proteome</keyword>
<dbReference type="SMART" id="SM00165">
    <property type="entry name" value="UBA"/>
    <property type="match status" value="1"/>
</dbReference>
<dbReference type="Proteomes" id="UP000075881">
    <property type="component" value="Unassembled WGS sequence"/>
</dbReference>
<reference evidence="15" key="1">
    <citation type="submission" date="2013-03" db="EMBL/GenBank/DDBJ databases">
        <title>The Genome Sequence of Anopheles christyi ACHKN1017.</title>
        <authorList>
            <consortium name="The Broad Institute Genomics Platform"/>
            <person name="Neafsey D.E."/>
            <person name="Besansky N."/>
            <person name="Walker B."/>
            <person name="Young S.K."/>
            <person name="Zeng Q."/>
            <person name="Gargeya S."/>
            <person name="Fitzgerald M."/>
            <person name="Haas B."/>
            <person name="Abouelleil A."/>
            <person name="Allen A.W."/>
            <person name="Alvarado L."/>
            <person name="Arachchi H.M."/>
            <person name="Berlin A.M."/>
            <person name="Chapman S.B."/>
            <person name="Gainer-Dewar J."/>
            <person name="Goldberg J."/>
            <person name="Griggs A."/>
            <person name="Gujja S."/>
            <person name="Hansen M."/>
            <person name="Howarth C."/>
            <person name="Imamovic A."/>
            <person name="Ireland A."/>
            <person name="Larimer J."/>
            <person name="McCowan C."/>
            <person name="Murphy C."/>
            <person name="Pearson M."/>
            <person name="Poon T.W."/>
            <person name="Priest M."/>
            <person name="Roberts A."/>
            <person name="Saif S."/>
            <person name="Shea T."/>
            <person name="Sisk P."/>
            <person name="Sykes S."/>
            <person name="Wortman J."/>
            <person name="Nusbaum C."/>
            <person name="Birren B."/>
        </authorList>
    </citation>
    <scope>NUCLEOTIDE SEQUENCE [LARGE SCALE GENOMIC DNA]</scope>
    <source>
        <strain evidence="15">ACHKN1017</strain>
    </source>
</reference>
<evidence type="ECO:0000313" key="15">
    <source>
        <dbReference type="Proteomes" id="UP000075881"/>
    </source>
</evidence>
<dbReference type="InterPro" id="IPR036028">
    <property type="entry name" value="SH3-like_dom_sf"/>
</dbReference>
<dbReference type="Gene3D" id="1.10.8.10">
    <property type="entry name" value="DNA helicase RuvA subunit, C-terminal domain"/>
    <property type="match status" value="1"/>
</dbReference>
<protein>
    <recommendedName>
        <fullName evidence="10">Ecdysteroid-phosphate phosphatase</fullName>
    </recommendedName>
</protein>
<dbReference type="VEuPathDB" id="VectorBase:ACHR004869"/>
<keyword evidence="4" id="KW-0963">Cytoplasm</keyword>
<evidence type="ECO:0000259" key="12">
    <source>
        <dbReference type="PROSITE" id="PS50002"/>
    </source>
</evidence>
<dbReference type="PROSITE" id="PS50002">
    <property type="entry name" value="SH3"/>
    <property type="match status" value="1"/>
</dbReference>
<dbReference type="EnsemblMetazoa" id="ACHR004869-RA">
    <property type="protein sequence ID" value="ACHR004869-PA"/>
    <property type="gene ID" value="ACHR004869"/>
</dbReference>
<dbReference type="Pfam" id="PF14604">
    <property type="entry name" value="SH3_9"/>
    <property type="match status" value="1"/>
</dbReference>
<evidence type="ECO:0000256" key="5">
    <source>
        <dbReference type="ARBA" id="ARBA00022912"/>
    </source>
</evidence>
<dbReference type="STRING" id="43041.A0A182K285"/>
<dbReference type="SUPFAM" id="SSF55144">
    <property type="entry name" value="LigT-like"/>
    <property type="match status" value="1"/>
</dbReference>
<dbReference type="CDD" id="cd11791">
    <property type="entry name" value="SH3_UBASH3"/>
    <property type="match status" value="1"/>
</dbReference>
<name>A0A182K285_9DIPT</name>
<dbReference type="CDD" id="cd14301">
    <property type="entry name" value="UBA_UBS3B"/>
    <property type="match status" value="1"/>
</dbReference>
<evidence type="ECO:0000313" key="14">
    <source>
        <dbReference type="EnsemblMetazoa" id="ACHR004869-PA"/>
    </source>
</evidence>
<dbReference type="InterPro" id="IPR015940">
    <property type="entry name" value="UBA"/>
</dbReference>
<keyword evidence="3 11" id="KW-0728">SH3 domain</keyword>
<dbReference type="InterPro" id="IPR009060">
    <property type="entry name" value="UBA-like_sf"/>
</dbReference>
<comment type="catalytic activity">
    <reaction evidence="8">
        <text>2-deoxyecdysone 22-phosphate + H2O = 2-deoxyecdysone + phosphate</text>
        <dbReference type="Rhea" id="RHEA:63584"/>
        <dbReference type="ChEBI" id="CHEBI:15377"/>
        <dbReference type="ChEBI" id="CHEBI:19566"/>
        <dbReference type="ChEBI" id="CHEBI:43474"/>
        <dbReference type="ChEBI" id="CHEBI:147386"/>
    </reaction>
</comment>
<dbReference type="FunFam" id="1.10.8.10:FF:000053">
    <property type="entry name" value="Ubiquitin-associated and SH3 domain-containing, A"/>
    <property type="match status" value="1"/>
</dbReference>
<dbReference type="GO" id="GO:0102531">
    <property type="term" value="F:ecdysteroid-phosphate phosphatase activity"/>
    <property type="evidence" value="ECO:0007669"/>
    <property type="project" value="UniProtKB-ARBA"/>
</dbReference>
<dbReference type="Gene3D" id="2.30.30.40">
    <property type="entry name" value="SH3 Domains"/>
    <property type="match status" value="1"/>
</dbReference>
<comment type="catalytic activity">
    <reaction evidence="9">
        <text>ecdysone 22-phosphate + H2O = ecdysone + phosphate</text>
        <dbReference type="Rhea" id="RHEA:63576"/>
        <dbReference type="ChEBI" id="CHEBI:15377"/>
        <dbReference type="ChEBI" id="CHEBI:16688"/>
        <dbReference type="ChEBI" id="CHEBI:43474"/>
        <dbReference type="ChEBI" id="CHEBI:147380"/>
    </reaction>
</comment>
<dbReference type="GO" id="GO:0004721">
    <property type="term" value="F:phosphoprotein phosphatase activity"/>
    <property type="evidence" value="ECO:0007669"/>
    <property type="project" value="UniProtKB-KW"/>
</dbReference>
<proteinExistence type="predicted"/>
<dbReference type="SUPFAM" id="SSF46934">
    <property type="entry name" value="UBA-like"/>
    <property type="match status" value="1"/>
</dbReference>
<evidence type="ECO:0000256" key="3">
    <source>
        <dbReference type="ARBA" id="ARBA00022443"/>
    </source>
</evidence>
<evidence type="ECO:0000259" key="13">
    <source>
        <dbReference type="PROSITE" id="PS50030"/>
    </source>
</evidence>
<accession>A0A182K285</accession>
<feature type="domain" description="SH3" evidence="12">
    <location>
        <begin position="236"/>
        <end position="301"/>
    </location>
</feature>
<evidence type="ECO:0000256" key="8">
    <source>
        <dbReference type="ARBA" id="ARBA00051991"/>
    </source>
</evidence>
<dbReference type="FunFam" id="2.30.30.40:FF:000052">
    <property type="entry name" value="Ubiquitin-associated and SH3 domain-containing protein B"/>
    <property type="match status" value="1"/>
</dbReference>
<evidence type="ECO:0000256" key="1">
    <source>
        <dbReference type="ARBA" id="ARBA00004123"/>
    </source>
</evidence>
<keyword evidence="6" id="KW-0539">Nucleus</keyword>
<organism evidence="14 15">
    <name type="scientific">Anopheles christyi</name>
    <dbReference type="NCBI Taxonomy" id="43041"/>
    <lineage>
        <taxon>Eukaryota</taxon>
        <taxon>Metazoa</taxon>
        <taxon>Ecdysozoa</taxon>
        <taxon>Arthropoda</taxon>
        <taxon>Hexapoda</taxon>
        <taxon>Insecta</taxon>
        <taxon>Pterygota</taxon>
        <taxon>Neoptera</taxon>
        <taxon>Endopterygota</taxon>
        <taxon>Diptera</taxon>
        <taxon>Nematocera</taxon>
        <taxon>Culicoidea</taxon>
        <taxon>Culicidae</taxon>
        <taxon>Anophelinae</taxon>
        <taxon>Anopheles</taxon>
    </lineage>
</organism>
<reference evidence="14" key="2">
    <citation type="submission" date="2020-05" db="UniProtKB">
        <authorList>
            <consortium name="EnsemblMetazoa"/>
        </authorList>
    </citation>
    <scope>IDENTIFICATION</scope>
    <source>
        <strain evidence="14">ACHKN1017</strain>
    </source>
</reference>
<dbReference type="Gene3D" id="3.90.1140.10">
    <property type="entry name" value="Cyclic phosphodiesterase"/>
    <property type="match status" value="1"/>
</dbReference>
<dbReference type="SUPFAM" id="SSF50044">
    <property type="entry name" value="SH3-domain"/>
    <property type="match status" value="1"/>
</dbReference>
<dbReference type="AlphaFoldDB" id="A0A182K285"/>
<dbReference type="PROSITE" id="PS50030">
    <property type="entry name" value="UBA"/>
    <property type="match status" value="1"/>
</dbReference>
<dbReference type="InterPro" id="IPR001452">
    <property type="entry name" value="SH3_domain"/>
</dbReference>